<evidence type="ECO:0000259" key="3">
    <source>
        <dbReference type="PROSITE" id="PS50893"/>
    </source>
</evidence>
<gene>
    <name evidence="4" type="ORF">MNB_ARC-1_19</name>
</gene>
<dbReference type="InterPro" id="IPR027417">
    <property type="entry name" value="P-loop_NTPase"/>
</dbReference>
<organism evidence="4">
    <name type="scientific">hydrothermal vent metagenome</name>
    <dbReference type="NCBI Taxonomy" id="652676"/>
    <lineage>
        <taxon>unclassified sequences</taxon>
        <taxon>metagenomes</taxon>
        <taxon>ecological metagenomes</taxon>
    </lineage>
</organism>
<dbReference type="SMART" id="SM00382">
    <property type="entry name" value="AAA"/>
    <property type="match status" value="1"/>
</dbReference>
<name>A0A3B1E922_9ZZZZ</name>
<dbReference type="InterPro" id="IPR003439">
    <property type="entry name" value="ABC_transporter-like_ATP-bd"/>
</dbReference>
<keyword evidence="2" id="KW-0067">ATP-binding</keyword>
<evidence type="ECO:0000256" key="2">
    <source>
        <dbReference type="ARBA" id="ARBA00022840"/>
    </source>
</evidence>
<accession>A0A3B1E922</accession>
<keyword evidence="1" id="KW-0547">Nucleotide-binding</keyword>
<dbReference type="GO" id="GO:0022857">
    <property type="term" value="F:transmembrane transporter activity"/>
    <property type="evidence" value="ECO:0007669"/>
    <property type="project" value="TreeGrafter"/>
</dbReference>
<dbReference type="SUPFAM" id="SSF52540">
    <property type="entry name" value="P-loop containing nucleoside triphosphate hydrolases"/>
    <property type="match status" value="1"/>
</dbReference>
<evidence type="ECO:0000313" key="4">
    <source>
        <dbReference type="EMBL" id="VAY86628.1"/>
    </source>
</evidence>
<dbReference type="PANTHER" id="PTHR24220">
    <property type="entry name" value="IMPORT ATP-BINDING PROTEIN"/>
    <property type="match status" value="1"/>
</dbReference>
<dbReference type="Gene3D" id="3.40.50.300">
    <property type="entry name" value="P-loop containing nucleotide triphosphate hydrolases"/>
    <property type="match status" value="1"/>
</dbReference>
<dbReference type="PROSITE" id="PS50893">
    <property type="entry name" value="ABC_TRANSPORTER_2"/>
    <property type="match status" value="1"/>
</dbReference>
<sequence>MNNSILKIDNLSFGYDKTKLIYNNLNLELHKGEIISIVGASGSGKTTLFELISTNLKQLSGTIATKKLSSIYQDPYSSFHPSFNIIDQIKDVADDFVLLDYICDQLSLDKNLLGKKSYELSGGQLQRCSILRAILMKPDIILADEPTSALDNVIALKTMQLLIKILDKVGILLITHDENLALWCSDKIIRIDKNE</sequence>
<protein>
    <submittedName>
        <fullName evidence="4">ABC transporter-related protein</fullName>
    </submittedName>
</protein>
<dbReference type="GO" id="GO:0005886">
    <property type="term" value="C:plasma membrane"/>
    <property type="evidence" value="ECO:0007669"/>
    <property type="project" value="TreeGrafter"/>
</dbReference>
<dbReference type="GO" id="GO:0005524">
    <property type="term" value="F:ATP binding"/>
    <property type="evidence" value="ECO:0007669"/>
    <property type="project" value="UniProtKB-KW"/>
</dbReference>
<dbReference type="InterPro" id="IPR015854">
    <property type="entry name" value="ABC_transpr_LolD-like"/>
</dbReference>
<proteinExistence type="predicted"/>
<dbReference type="GO" id="GO:0016887">
    <property type="term" value="F:ATP hydrolysis activity"/>
    <property type="evidence" value="ECO:0007669"/>
    <property type="project" value="InterPro"/>
</dbReference>
<feature type="domain" description="ABC transporter" evidence="3">
    <location>
        <begin position="6"/>
        <end position="195"/>
    </location>
</feature>
<reference evidence="4" key="1">
    <citation type="submission" date="2018-10" db="EMBL/GenBank/DDBJ databases">
        <authorList>
            <person name="Aoki K."/>
        </authorList>
    </citation>
    <scope>NUCLEOTIDE SEQUENCE</scope>
</reference>
<dbReference type="EMBL" id="UOYO01000015">
    <property type="protein sequence ID" value="VAY86628.1"/>
    <property type="molecule type" value="Genomic_DNA"/>
</dbReference>
<dbReference type="Pfam" id="PF00005">
    <property type="entry name" value="ABC_tran"/>
    <property type="match status" value="1"/>
</dbReference>
<evidence type="ECO:0000256" key="1">
    <source>
        <dbReference type="ARBA" id="ARBA00022741"/>
    </source>
</evidence>
<dbReference type="InterPro" id="IPR003593">
    <property type="entry name" value="AAA+_ATPase"/>
</dbReference>
<dbReference type="AlphaFoldDB" id="A0A3B1E922"/>